<comment type="caution">
    <text evidence="1">The sequence shown here is derived from an EMBL/GenBank/DDBJ whole genome shotgun (WGS) entry which is preliminary data.</text>
</comment>
<accession>A0A6S7JK87</accession>
<dbReference type="InterPro" id="IPR013783">
    <property type="entry name" value="Ig-like_fold"/>
</dbReference>
<gene>
    <name evidence="1" type="ORF">PACLA_8A028755</name>
</gene>
<reference evidence="1" key="1">
    <citation type="submission" date="2020-04" db="EMBL/GenBank/DDBJ databases">
        <authorList>
            <person name="Alioto T."/>
            <person name="Alioto T."/>
            <person name="Gomez Garrido J."/>
        </authorList>
    </citation>
    <scope>NUCLEOTIDE SEQUENCE</scope>
    <source>
        <strain evidence="1">A484AB</strain>
    </source>
</reference>
<dbReference type="PANTHER" id="PTHR46957">
    <property type="entry name" value="CYTOKINE RECEPTOR"/>
    <property type="match status" value="1"/>
</dbReference>
<dbReference type="PANTHER" id="PTHR46957:SF3">
    <property type="entry name" value="CYTOKINE RECEPTOR"/>
    <property type="match status" value="1"/>
</dbReference>
<dbReference type="Gene3D" id="2.60.40.10">
    <property type="entry name" value="Immunoglobulins"/>
    <property type="match status" value="1"/>
</dbReference>
<name>A0A6S7JK87_PARCT</name>
<dbReference type="InterPro" id="IPR003961">
    <property type="entry name" value="FN3_dom"/>
</dbReference>
<dbReference type="AlphaFoldDB" id="A0A6S7JK87"/>
<organism evidence="1 2">
    <name type="scientific">Paramuricea clavata</name>
    <name type="common">Red gorgonian</name>
    <name type="synonym">Violescent sea-whip</name>
    <dbReference type="NCBI Taxonomy" id="317549"/>
    <lineage>
        <taxon>Eukaryota</taxon>
        <taxon>Metazoa</taxon>
        <taxon>Cnidaria</taxon>
        <taxon>Anthozoa</taxon>
        <taxon>Octocorallia</taxon>
        <taxon>Malacalcyonacea</taxon>
        <taxon>Plexauridae</taxon>
        <taxon>Paramuricea</taxon>
    </lineage>
</organism>
<dbReference type="CDD" id="cd00063">
    <property type="entry name" value="FN3"/>
    <property type="match status" value="1"/>
</dbReference>
<keyword evidence="2" id="KW-1185">Reference proteome</keyword>
<keyword evidence="1" id="KW-0675">Receptor</keyword>
<dbReference type="GO" id="GO:0016020">
    <property type="term" value="C:membrane"/>
    <property type="evidence" value="ECO:0007669"/>
    <property type="project" value="UniProtKB-SubCell"/>
</dbReference>
<dbReference type="SUPFAM" id="SSF49265">
    <property type="entry name" value="Fibronectin type III"/>
    <property type="match status" value="1"/>
</dbReference>
<sequence>AGNYHGFSEETITSFLTSEEAPSGPPLNIKTTSRSASSLSFIWDPPEKTKQNGVIISYTACVSHSIIGQCFQTFITRKKEWLVGNCNASTKYYVRVLANTKVGHGNFSESKGFFTNGRAIEKARAKTSSTLTFLLEIPSAAFLYLYVVALKLEDSIEPPASSDSYENNYLVTYAEAKNLTKTKPYIAAVVTSSDVDRSIFILGDGSNTNERTSRLGSTARDYFNGPLEPATNYIILG</sequence>
<feature type="non-terminal residue" evidence="1">
    <location>
        <position position="237"/>
    </location>
</feature>
<proteinExistence type="predicted"/>
<dbReference type="EMBL" id="CACRXK020016974">
    <property type="protein sequence ID" value="CAB4030574.1"/>
    <property type="molecule type" value="Genomic_DNA"/>
</dbReference>
<protein>
    <submittedName>
        <fullName evidence="1">Receptor-type tyrosine- phosphatase delta-like isoform X2</fullName>
    </submittedName>
</protein>
<dbReference type="InterPro" id="IPR036116">
    <property type="entry name" value="FN3_sf"/>
</dbReference>
<dbReference type="Pfam" id="PF00041">
    <property type="entry name" value="fn3"/>
    <property type="match status" value="1"/>
</dbReference>
<dbReference type="Proteomes" id="UP001152795">
    <property type="component" value="Unassembled WGS sequence"/>
</dbReference>
<dbReference type="OrthoDB" id="5981886at2759"/>
<dbReference type="SMART" id="SM00060">
    <property type="entry name" value="FN3"/>
    <property type="match status" value="1"/>
</dbReference>
<evidence type="ECO:0000313" key="1">
    <source>
        <dbReference type="EMBL" id="CAB4030574.1"/>
    </source>
</evidence>
<dbReference type="PROSITE" id="PS50853">
    <property type="entry name" value="FN3"/>
    <property type="match status" value="1"/>
</dbReference>
<evidence type="ECO:0000313" key="2">
    <source>
        <dbReference type="Proteomes" id="UP001152795"/>
    </source>
</evidence>
<dbReference type="InterPro" id="IPR050713">
    <property type="entry name" value="RTP_Phos/Ushers"/>
</dbReference>